<organism evidence="1 2">
    <name type="scientific">Hamadaea flava</name>
    <dbReference type="NCBI Taxonomy" id="1742688"/>
    <lineage>
        <taxon>Bacteria</taxon>
        <taxon>Bacillati</taxon>
        <taxon>Actinomycetota</taxon>
        <taxon>Actinomycetes</taxon>
        <taxon>Micromonosporales</taxon>
        <taxon>Micromonosporaceae</taxon>
        <taxon>Hamadaea</taxon>
    </lineage>
</organism>
<accession>A0ABV8LS00</accession>
<dbReference type="RefSeq" id="WP_253751833.1">
    <property type="nucleotide sequence ID" value="NZ_JAMZDZ010000001.1"/>
</dbReference>
<dbReference type="EMBL" id="JBHSAY010000009">
    <property type="protein sequence ID" value="MFC4133070.1"/>
    <property type="molecule type" value="Genomic_DNA"/>
</dbReference>
<proteinExistence type="predicted"/>
<name>A0ABV8LS00_9ACTN</name>
<reference evidence="2" key="1">
    <citation type="journal article" date="2019" name="Int. J. Syst. Evol. Microbiol.">
        <title>The Global Catalogue of Microorganisms (GCM) 10K type strain sequencing project: providing services to taxonomists for standard genome sequencing and annotation.</title>
        <authorList>
            <consortium name="The Broad Institute Genomics Platform"/>
            <consortium name="The Broad Institute Genome Sequencing Center for Infectious Disease"/>
            <person name="Wu L."/>
            <person name="Ma J."/>
        </authorList>
    </citation>
    <scope>NUCLEOTIDE SEQUENCE [LARGE SCALE GENOMIC DNA]</scope>
    <source>
        <strain evidence="2">CGMCC 4.7289</strain>
    </source>
</reference>
<evidence type="ECO:0000313" key="1">
    <source>
        <dbReference type="EMBL" id="MFC4133070.1"/>
    </source>
</evidence>
<sequence length="300" mass="32105">MVKPQEKLAWSPGWIRDQVRRHGWRTLIVALVLGLVATGAYAGVSGFISGQISDSLNRLAGGDKSDETGGDLVHQDVPVDVRGAPLTATYFQSAACGVGHPGGWLMPDEKAARAWGWNGDPDVPFVGGRISFILQGASPTAVVLTSAKLVVDRRLPVQGVVLRRPDECGAEGVVRPFDIRLSGTDATMLAAAGAKVVHAGVSPPPGVELFDGPDGRYYNTPPVDFPYQITNAEAEQFELAVRSVDDCDCLWHVEIAWASAGRTGTFAIDNHGKPFRTTSAPILECDPRLQPVSCSYRKPH</sequence>
<evidence type="ECO:0000313" key="2">
    <source>
        <dbReference type="Proteomes" id="UP001595816"/>
    </source>
</evidence>
<gene>
    <name evidence="1" type="ORF">ACFOZ4_20855</name>
</gene>
<comment type="caution">
    <text evidence="1">The sequence shown here is derived from an EMBL/GenBank/DDBJ whole genome shotgun (WGS) entry which is preliminary data.</text>
</comment>
<dbReference type="Proteomes" id="UP001595816">
    <property type="component" value="Unassembled WGS sequence"/>
</dbReference>
<keyword evidence="2" id="KW-1185">Reference proteome</keyword>
<protein>
    <submittedName>
        <fullName evidence="1">Uncharacterized protein</fullName>
    </submittedName>
</protein>